<evidence type="ECO:0000256" key="13">
    <source>
        <dbReference type="ARBA" id="ARBA00025746"/>
    </source>
</evidence>
<dbReference type="InterPro" id="IPR025710">
    <property type="entry name" value="SoxA"/>
</dbReference>
<evidence type="ECO:0000256" key="14">
    <source>
        <dbReference type="ARBA" id="ARBA00030174"/>
    </source>
</evidence>
<keyword evidence="10" id="KW-0574">Periplasm</keyword>
<evidence type="ECO:0000256" key="4">
    <source>
        <dbReference type="ARBA" id="ARBA00019364"/>
    </source>
</evidence>
<dbReference type="Gene3D" id="1.10.760.10">
    <property type="entry name" value="Cytochrome c-like domain"/>
    <property type="match status" value="3"/>
</dbReference>
<dbReference type="InterPro" id="IPR009056">
    <property type="entry name" value="Cyt_c-like_dom"/>
</dbReference>
<feature type="domain" description="Cytochrome c" evidence="22">
    <location>
        <begin position="91"/>
        <end position="182"/>
    </location>
</feature>
<evidence type="ECO:0000259" key="22">
    <source>
        <dbReference type="PROSITE" id="PS51007"/>
    </source>
</evidence>
<comment type="similarity">
    <text evidence="13">Belongs to the SoxA family.</text>
</comment>
<dbReference type="SUPFAM" id="SSF46626">
    <property type="entry name" value="Cytochrome c"/>
    <property type="match status" value="3"/>
</dbReference>
<evidence type="ECO:0000256" key="21">
    <source>
        <dbReference type="SAM" id="SignalP"/>
    </source>
</evidence>
<keyword evidence="24" id="KW-1185">Reference proteome</keyword>
<organism evidence="23 24">
    <name type="scientific">Thioflexithrix psekupsensis</name>
    <dbReference type="NCBI Taxonomy" id="1570016"/>
    <lineage>
        <taxon>Bacteria</taxon>
        <taxon>Pseudomonadati</taxon>
        <taxon>Pseudomonadota</taxon>
        <taxon>Gammaproteobacteria</taxon>
        <taxon>Thiotrichales</taxon>
        <taxon>Thioflexithrix</taxon>
    </lineage>
</organism>
<evidence type="ECO:0000256" key="1">
    <source>
        <dbReference type="ARBA" id="ARBA00004418"/>
    </source>
</evidence>
<evidence type="ECO:0000313" key="23">
    <source>
        <dbReference type="EMBL" id="OUD14058.1"/>
    </source>
</evidence>
<protein>
    <recommendedName>
        <fullName evidence="4">L-cysteine S-thiosulfotransferase subunit SoxA</fullName>
        <ecNumber evidence="3">2.8.5.2</ecNumber>
    </recommendedName>
    <alternativeName>
        <fullName evidence="16">Protein SoxA</fullName>
    </alternativeName>
    <alternativeName>
        <fullName evidence="17">SoxAX cytochrome complex subunit A</fullName>
    </alternativeName>
    <alternativeName>
        <fullName evidence="15">Sulfur oxidizing protein A</fullName>
    </alternativeName>
    <alternativeName>
        <fullName evidence="14">Thiosulfate-oxidizing multienzyme system protein SoxA</fullName>
    </alternativeName>
</protein>
<dbReference type="NCBIfam" id="TIGR04484">
    <property type="entry name" value="thiosulf_SoxA"/>
    <property type="match status" value="1"/>
</dbReference>
<dbReference type="GO" id="GO:0070069">
    <property type="term" value="C:cytochrome complex"/>
    <property type="evidence" value="ECO:0007669"/>
    <property type="project" value="InterPro"/>
</dbReference>
<dbReference type="RefSeq" id="WP_086487844.1">
    <property type="nucleotide sequence ID" value="NZ_MSLT01000012.1"/>
</dbReference>
<keyword evidence="5" id="KW-0813">Transport</keyword>
<dbReference type="GO" id="GO:0046872">
    <property type="term" value="F:metal ion binding"/>
    <property type="evidence" value="ECO:0007669"/>
    <property type="project" value="UniProtKB-KW"/>
</dbReference>
<evidence type="ECO:0000256" key="11">
    <source>
        <dbReference type="ARBA" id="ARBA00022982"/>
    </source>
</evidence>
<dbReference type="NCBIfam" id="TIGR04485">
    <property type="entry name" value="thiosulf_SoxX"/>
    <property type="match status" value="1"/>
</dbReference>
<evidence type="ECO:0000256" key="10">
    <source>
        <dbReference type="ARBA" id="ARBA00022764"/>
    </source>
</evidence>
<dbReference type="Pfam" id="PF21342">
    <property type="entry name" value="SoxA-TsdA_cyt-c"/>
    <property type="match status" value="1"/>
</dbReference>
<feature type="signal peptide" evidence="21">
    <location>
        <begin position="1"/>
        <end position="30"/>
    </location>
</feature>
<dbReference type="EMBL" id="MSLT01000012">
    <property type="protein sequence ID" value="OUD14058.1"/>
    <property type="molecule type" value="Genomic_DNA"/>
</dbReference>
<evidence type="ECO:0000256" key="3">
    <source>
        <dbReference type="ARBA" id="ARBA00012408"/>
    </source>
</evidence>
<dbReference type="PROSITE" id="PS51007">
    <property type="entry name" value="CYTC"/>
    <property type="match status" value="1"/>
</dbReference>
<dbReference type="Proteomes" id="UP000194798">
    <property type="component" value="Unassembled WGS sequence"/>
</dbReference>
<keyword evidence="9 21" id="KW-0732">Signal</keyword>
<comment type="caution">
    <text evidence="23">The sequence shown here is derived from an EMBL/GenBank/DDBJ whole genome shotgun (WGS) entry which is preliminary data.</text>
</comment>
<evidence type="ECO:0000256" key="16">
    <source>
        <dbReference type="ARBA" id="ARBA00032236"/>
    </source>
</evidence>
<keyword evidence="8 20" id="KW-0479">Metal-binding</keyword>
<sequence length="422" mass="46981">MGHQSQFIRYFIQTLSGASLLFAAQLTVSAAPMSGDVPLEIEQPAYQTPWKRYGNWPQEDWSQFNTLDKPRTSIQAPPVGKMQPVPNPIVGDAENGKKLVADRSRGGSCYACHAMPGASLPGNVGPEFFNVGSWGRSDEHLYNYIYDPRAFNPGTVMPPWGAHGVFTQQEIFDIVTYLKTLTGKGGYPDSMENPFTRPEPVEDRDNLDLFENPGMLGQELGEQLYSVAGPNGQSCASCHEKPAQLFKTWATSMPRFEARLNKMLGIEEFITRHARATMDIDYPMQSKQNTGLSIYLRHLANGQAIAMDTSDPNTQAALARGEALSVVKLGQLNFACIDCHDFGAKRWIRGQYLSGVEGMIAHFPTYRTSRTEIWDIRKRLQWCGVAIRANELPPDAPEYGDIELFLNVKNNGKTFSVPGIRH</sequence>
<reference evidence="23 24" key="1">
    <citation type="submission" date="2016-12" db="EMBL/GenBank/DDBJ databases">
        <title>Thioflexothrix psekupsii D3 genome sequencing and assembly.</title>
        <authorList>
            <person name="Fomenkov A."/>
            <person name="Vincze T."/>
            <person name="Grabovich M."/>
            <person name="Anton B.P."/>
            <person name="Dubinina G."/>
            <person name="Orlova M."/>
            <person name="Belousova E."/>
            <person name="Roberts R.J."/>
        </authorList>
    </citation>
    <scope>NUCLEOTIDE SEQUENCE [LARGE SCALE GENOMIC DNA]</scope>
    <source>
        <strain evidence="23">D3</strain>
    </source>
</reference>
<evidence type="ECO:0000256" key="15">
    <source>
        <dbReference type="ARBA" id="ARBA00030833"/>
    </source>
</evidence>
<dbReference type="AlphaFoldDB" id="A0A251X7M1"/>
<dbReference type="InterPro" id="IPR030999">
    <property type="entry name" value="Thiosulf_SoxX"/>
</dbReference>
<evidence type="ECO:0000256" key="17">
    <source>
        <dbReference type="ARBA" id="ARBA00032318"/>
    </source>
</evidence>
<evidence type="ECO:0000256" key="12">
    <source>
        <dbReference type="ARBA" id="ARBA00023004"/>
    </source>
</evidence>
<keyword evidence="12 20" id="KW-0408">Iron</keyword>
<dbReference type="GO" id="GO:0016669">
    <property type="term" value="F:oxidoreductase activity, acting on a sulfur group of donors, cytochrome as acceptor"/>
    <property type="evidence" value="ECO:0007669"/>
    <property type="project" value="InterPro"/>
</dbReference>
<evidence type="ECO:0000256" key="2">
    <source>
        <dbReference type="ARBA" id="ARBA00011530"/>
    </source>
</evidence>
<dbReference type="GO" id="GO:0020037">
    <property type="term" value="F:heme binding"/>
    <property type="evidence" value="ECO:0007669"/>
    <property type="project" value="InterPro"/>
</dbReference>
<keyword evidence="11" id="KW-0249">Electron transport</keyword>
<comment type="catalytic activity">
    <reaction evidence="19">
        <text>S-sulfanyl-L-cysteinyl-[SoxY protein] + thiosulfate + 2 Fe(III)-[cytochrome c] = S-(2-sulfodisulfanyl)-L-cysteinyl-[SoxY protein] + 2 Fe(II)-[cytochrome c] + 2 H(+)</text>
        <dbReference type="Rhea" id="RHEA:51224"/>
        <dbReference type="Rhea" id="RHEA-COMP:10350"/>
        <dbReference type="Rhea" id="RHEA-COMP:14399"/>
        <dbReference type="Rhea" id="RHEA-COMP:14689"/>
        <dbReference type="Rhea" id="RHEA-COMP:14690"/>
        <dbReference type="ChEBI" id="CHEBI:15378"/>
        <dbReference type="ChEBI" id="CHEBI:29033"/>
        <dbReference type="ChEBI" id="CHEBI:29034"/>
        <dbReference type="ChEBI" id="CHEBI:33542"/>
        <dbReference type="ChEBI" id="CHEBI:61963"/>
        <dbReference type="ChEBI" id="CHEBI:140664"/>
        <dbReference type="EC" id="2.8.5.2"/>
    </reaction>
</comment>
<evidence type="ECO:0000256" key="7">
    <source>
        <dbReference type="ARBA" id="ARBA00022679"/>
    </source>
</evidence>
<accession>A0A251X7M1</accession>
<dbReference type="GO" id="GO:0042597">
    <property type="term" value="C:periplasmic space"/>
    <property type="evidence" value="ECO:0007669"/>
    <property type="project" value="UniProtKB-SubCell"/>
</dbReference>
<proteinExistence type="inferred from homology"/>
<evidence type="ECO:0000256" key="5">
    <source>
        <dbReference type="ARBA" id="ARBA00022448"/>
    </source>
</evidence>
<comment type="catalytic activity">
    <reaction evidence="18">
        <text>L-cysteinyl-[SoxY protein] + thiosulfate + 2 Fe(III)-[cytochrome c] = S-sulfosulfanyl-L-cysteinyl-[SoxY protein] + 2 Fe(II)-[cytochrome c] + 2 H(+)</text>
        <dbReference type="Rhea" id="RHEA:56720"/>
        <dbReference type="Rhea" id="RHEA-COMP:10350"/>
        <dbReference type="Rhea" id="RHEA-COMP:14328"/>
        <dbReference type="Rhea" id="RHEA-COMP:14399"/>
        <dbReference type="Rhea" id="RHEA-COMP:14691"/>
        <dbReference type="ChEBI" id="CHEBI:15378"/>
        <dbReference type="ChEBI" id="CHEBI:29033"/>
        <dbReference type="ChEBI" id="CHEBI:29034"/>
        <dbReference type="ChEBI" id="CHEBI:29950"/>
        <dbReference type="ChEBI" id="CHEBI:33542"/>
        <dbReference type="ChEBI" id="CHEBI:139321"/>
        <dbReference type="EC" id="2.8.5.2"/>
    </reaction>
</comment>
<evidence type="ECO:0000256" key="9">
    <source>
        <dbReference type="ARBA" id="ARBA00022729"/>
    </source>
</evidence>
<evidence type="ECO:0000256" key="18">
    <source>
        <dbReference type="ARBA" id="ARBA00048077"/>
    </source>
</evidence>
<keyword evidence="6 20" id="KW-0349">Heme</keyword>
<evidence type="ECO:0000256" key="8">
    <source>
        <dbReference type="ARBA" id="ARBA00022723"/>
    </source>
</evidence>
<dbReference type="GO" id="GO:0009055">
    <property type="term" value="F:electron transfer activity"/>
    <property type="evidence" value="ECO:0007669"/>
    <property type="project" value="InterPro"/>
</dbReference>
<evidence type="ECO:0000313" key="24">
    <source>
        <dbReference type="Proteomes" id="UP000194798"/>
    </source>
</evidence>
<feature type="chain" id="PRO_5012558338" description="L-cysteine S-thiosulfotransferase subunit SoxA" evidence="21">
    <location>
        <begin position="31"/>
        <end position="422"/>
    </location>
</feature>
<evidence type="ECO:0000256" key="19">
    <source>
        <dbReference type="ARBA" id="ARBA00048423"/>
    </source>
</evidence>
<comment type="subunit">
    <text evidence="2">Heterodimer of SoxA and SoxX.</text>
</comment>
<dbReference type="EC" id="2.8.5.2" evidence="3"/>
<evidence type="ECO:0000256" key="6">
    <source>
        <dbReference type="ARBA" id="ARBA00022617"/>
    </source>
</evidence>
<gene>
    <name evidence="23" type="ORF">TPSD3_06885</name>
</gene>
<dbReference type="InterPro" id="IPR036909">
    <property type="entry name" value="Cyt_c-like_dom_sf"/>
</dbReference>
<name>A0A251X7M1_9GAMM</name>
<evidence type="ECO:0000256" key="20">
    <source>
        <dbReference type="PROSITE-ProRule" id="PRU00433"/>
    </source>
</evidence>
<dbReference type="GO" id="GO:0016740">
    <property type="term" value="F:transferase activity"/>
    <property type="evidence" value="ECO:0007669"/>
    <property type="project" value="UniProtKB-KW"/>
</dbReference>
<comment type="subcellular location">
    <subcellularLocation>
        <location evidence="1">Periplasm</location>
    </subcellularLocation>
</comment>
<dbReference type="OrthoDB" id="9808312at2"/>
<dbReference type="Pfam" id="PF13442">
    <property type="entry name" value="Cytochrome_CBB3"/>
    <property type="match status" value="1"/>
</dbReference>
<keyword evidence="7" id="KW-0808">Transferase</keyword>
<dbReference type="GO" id="GO:0019417">
    <property type="term" value="P:sulfur oxidation"/>
    <property type="evidence" value="ECO:0007669"/>
    <property type="project" value="InterPro"/>
</dbReference>